<evidence type="ECO:0000256" key="4">
    <source>
        <dbReference type="ARBA" id="ARBA00023136"/>
    </source>
</evidence>
<keyword evidence="6" id="KW-0732">Signal</keyword>
<organism evidence="8 9">
    <name type="scientific">Heliocybe sulcata</name>
    <dbReference type="NCBI Taxonomy" id="5364"/>
    <lineage>
        <taxon>Eukaryota</taxon>
        <taxon>Fungi</taxon>
        <taxon>Dikarya</taxon>
        <taxon>Basidiomycota</taxon>
        <taxon>Agaricomycotina</taxon>
        <taxon>Agaricomycetes</taxon>
        <taxon>Gloeophyllales</taxon>
        <taxon>Gloeophyllaceae</taxon>
        <taxon>Heliocybe</taxon>
    </lineage>
</organism>
<dbReference type="InterPro" id="IPR013766">
    <property type="entry name" value="Thioredoxin_domain"/>
</dbReference>
<evidence type="ECO:0000256" key="6">
    <source>
        <dbReference type="SAM" id="SignalP"/>
    </source>
</evidence>
<proteinExistence type="predicted"/>
<sequence length="591" mass="64873">MRLSAVLSRLPLFVASLALAAAAPVESVELTVLTPSNFRSTVSQGVWLIEHFSPYCHHCRDFAPTWTQLVEQTEKKADPGIHLAQVNCAVNGDLCSENGVTGYPQINLYKDGQFVGTYKQARSIELLEEFIEKHAEPTGTSVSTAPATTTASEAETLTSSAAAVATSPPVLMRSPNPRGSVLSLNGNTFQDAIKDGPVFVKFFAPWCGHCKKLAPIWIDLARHMQNKLAVAEVNCEDHSALCKSQDVSGYPMLYYYPGQGGDKMDYTGGRKFEQLKTFAEKAVAPAVQEIKFDALQQTASENPVFYLLLHAADDTRTVNDVTQAANILLGSPAIFTSSSPEFLSHFSLPTSSLPVLLALKDHDAALPTSTYHPSASNSKHASNIESIQRWLLANRLPTATELSSDSFQSIMKAPHNPLVVLVAVPDVNDASVLKTIRDIGRQWRNRKGLAGGRDVVFTWMDASKWGKWLKSMYGIRSGDLPGVVVADHQSLVYYDTDQGGQKMQLTADSVFSALDGIHKGVIRSKPSENPIERLARYLNAKMVAVEYYVSHHPWRTLSFAVLFLVCFAIAAKRLFASDSVYEYRDKSNRLD</sequence>
<keyword evidence="9" id="KW-1185">Reference proteome</keyword>
<protein>
    <submittedName>
        <fullName evidence="8">Thioredoxin-domain-containing protein</fullName>
    </submittedName>
</protein>
<gene>
    <name evidence="8" type="ORF">OE88DRAFT_1731893</name>
</gene>
<name>A0A5C3NRF9_9AGAM</name>
<accession>A0A5C3NRF9</accession>
<dbReference type="CDD" id="cd02961">
    <property type="entry name" value="PDI_a_family"/>
    <property type="match status" value="2"/>
</dbReference>
<evidence type="ECO:0000256" key="3">
    <source>
        <dbReference type="ARBA" id="ARBA00022989"/>
    </source>
</evidence>
<evidence type="ECO:0000256" key="1">
    <source>
        <dbReference type="ARBA" id="ARBA00004389"/>
    </source>
</evidence>
<dbReference type="GO" id="GO:0005789">
    <property type="term" value="C:endoplasmic reticulum membrane"/>
    <property type="evidence" value="ECO:0007669"/>
    <property type="project" value="UniProtKB-SubCell"/>
</dbReference>
<dbReference type="AlphaFoldDB" id="A0A5C3NRF9"/>
<dbReference type="SUPFAM" id="SSF52833">
    <property type="entry name" value="Thioredoxin-like"/>
    <property type="match status" value="2"/>
</dbReference>
<dbReference type="PROSITE" id="PS00194">
    <property type="entry name" value="THIOREDOXIN_1"/>
    <property type="match status" value="1"/>
</dbReference>
<dbReference type="PROSITE" id="PS51352">
    <property type="entry name" value="THIOREDOXIN_2"/>
    <property type="match status" value="2"/>
</dbReference>
<dbReference type="Pfam" id="PF00085">
    <property type="entry name" value="Thioredoxin"/>
    <property type="match status" value="2"/>
</dbReference>
<feature type="domain" description="Thioredoxin" evidence="7">
    <location>
        <begin position="170"/>
        <end position="284"/>
    </location>
</feature>
<evidence type="ECO:0000259" key="7">
    <source>
        <dbReference type="PROSITE" id="PS51352"/>
    </source>
</evidence>
<dbReference type="InterPro" id="IPR036249">
    <property type="entry name" value="Thioredoxin-like_sf"/>
</dbReference>
<evidence type="ECO:0000313" key="8">
    <source>
        <dbReference type="EMBL" id="TFK56291.1"/>
    </source>
</evidence>
<comment type="subcellular location">
    <subcellularLocation>
        <location evidence="1">Endoplasmic reticulum membrane</location>
        <topology evidence="1">Single-pass membrane protein</topology>
    </subcellularLocation>
</comment>
<feature type="domain" description="Thioredoxin" evidence="7">
    <location>
        <begin position="12"/>
        <end position="136"/>
    </location>
</feature>
<dbReference type="STRING" id="5364.A0A5C3NRF9"/>
<evidence type="ECO:0000313" key="9">
    <source>
        <dbReference type="Proteomes" id="UP000305948"/>
    </source>
</evidence>
<reference evidence="8 9" key="1">
    <citation type="journal article" date="2019" name="Nat. Ecol. Evol.">
        <title>Megaphylogeny resolves global patterns of mushroom evolution.</title>
        <authorList>
            <person name="Varga T."/>
            <person name="Krizsan K."/>
            <person name="Foldi C."/>
            <person name="Dima B."/>
            <person name="Sanchez-Garcia M."/>
            <person name="Sanchez-Ramirez S."/>
            <person name="Szollosi G.J."/>
            <person name="Szarkandi J.G."/>
            <person name="Papp V."/>
            <person name="Albert L."/>
            <person name="Andreopoulos W."/>
            <person name="Angelini C."/>
            <person name="Antonin V."/>
            <person name="Barry K.W."/>
            <person name="Bougher N.L."/>
            <person name="Buchanan P."/>
            <person name="Buyck B."/>
            <person name="Bense V."/>
            <person name="Catcheside P."/>
            <person name="Chovatia M."/>
            <person name="Cooper J."/>
            <person name="Damon W."/>
            <person name="Desjardin D."/>
            <person name="Finy P."/>
            <person name="Geml J."/>
            <person name="Haridas S."/>
            <person name="Hughes K."/>
            <person name="Justo A."/>
            <person name="Karasinski D."/>
            <person name="Kautmanova I."/>
            <person name="Kiss B."/>
            <person name="Kocsube S."/>
            <person name="Kotiranta H."/>
            <person name="LaButti K.M."/>
            <person name="Lechner B.E."/>
            <person name="Liimatainen K."/>
            <person name="Lipzen A."/>
            <person name="Lukacs Z."/>
            <person name="Mihaltcheva S."/>
            <person name="Morgado L.N."/>
            <person name="Niskanen T."/>
            <person name="Noordeloos M.E."/>
            <person name="Ohm R.A."/>
            <person name="Ortiz-Santana B."/>
            <person name="Ovrebo C."/>
            <person name="Racz N."/>
            <person name="Riley R."/>
            <person name="Savchenko A."/>
            <person name="Shiryaev A."/>
            <person name="Soop K."/>
            <person name="Spirin V."/>
            <person name="Szebenyi C."/>
            <person name="Tomsovsky M."/>
            <person name="Tulloss R.E."/>
            <person name="Uehling J."/>
            <person name="Grigoriev I.V."/>
            <person name="Vagvolgyi C."/>
            <person name="Papp T."/>
            <person name="Martin F.M."/>
            <person name="Miettinen O."/>
            <person name="Hibbett D.S."/>
            <person name="Nagy L.G."/>
        </authorList>
    </citation>
    <scope>NUCLEOTIDE SEQUENCE [LARGE SCALE GENOMIC DNA]</scope>
    <source>
        <strain evidence="8 9">OMC1185</strain>
    </source>
</reference>
<dbReference type="PANTHER" id="PTHR46426:SF1">
    <property type="entry name" value="PROTEIN DISULFIDE-ISOMERASE TMX3"/>
    <property type="match status" value="1"/>
</dbReference>
<dbReference type="OrthoDB" id="72053at2759"/>
<feature type="signal peptide" evidence="6">
    <location>
        <begin position="1"/>
        <end position="27"/>
    </location>
</feature>
<keyword evidence="2" id="KW-0812">Transmembrane</keyword>
<dbReference type="EMBL" id="ML213504">
    <property type="protein sequence ID" value="TFK56291.1"/>
    <property type="molecule type" value="Genomic_DNA"/>
</dbReference>
<dbReference type="InterPro" id="IPR017937">
    <property type="entry name" value="Thioredoxin_CS"/>
</dbReference>
<dbReference type="PANTHER" id="PTHR46426">
    <property type="entry name" value="PROTEIN DISULFIDE-ISOMERASE TMX3"/>
    <property type="match status" value="1"/>
</dbReference>
<evidence type="ECO:0000256" key="2">
    <source>
        <dbReference type="ARBA" id="ARBA00022692"/>
    </source>
</evidence>
<keyword evidence="4" id="KW-0472">Membrane</keyword>
<keyword evidence="3" id="KW-1133">Transmembrane helix</keyword>
<comment type="function">
    <text evidence="5">Probable disulfide isomerase, which participates in the folding of proteins containing disulfide bonds. May act as a dithiol oxidase. Acts as a regulator of endoplasmic reticulum-mitochondria contact sites via its ability to regulate redox signals.</text>
</comment>
<dbReference type="Gene3D" id="3.40.30.10">
    <property type="entry name" value="Glutaredoxin"/>
    <property type="match status" value="3"/>
</dbReference>
<dbReference type="Pfam" id="PF13848">
    <property type="entry name" value="Thioredoxin_6"/>
    <property type="match status" value="1"/>
</dbReference>
<dbReference type="InterPro" id="IPR052250">
    <property type="entry name" value="PDI_TMX3"/>
</dbReference>
<evidence type="ECO:0000256" key="5">
    <source>
        <dbReference type="ARBA" id="ARBA00045246"/>
    </source>
</evidence>
<feature type="chain" id="PRO_5022894818" evidence="6">
    <location>
        <begin position="28"/>
        <end position="591"/>
    </location>
</feature>
<dbReference type="Proteomes" id="UP000305948">
    <property type="component" value="Unassembled WGS sequence"/>
</dbReference>